<evidence type="ECO:0000256" key="1">
    <source>
        <dbReference type="SAM" id="MobiDB-lite"/>
    </source>
</evidence>
<gene>
    <name evidence="2" type="ORF">TCLT_LOCUS2527</name>
</gene>
<proteinExistence type="predicted"/>
<sequence>MSVESTQPSMTENSIIDDNDRTGETAIEMPSCSEESKNMVQKPVQEEQQACTAHHSSEDKQFEKNKLSNSQLIRNEGKVEGINDSLRKSQRSEGNKEMSQANKTCIEIEGMIPEKDYKAQNTKKKELANAQAINSESMQKRDLLNLDKPDQMHVDKVFKDQEMEHPELAPAVN</sequence>
<evidence type="ECO:0000313" key="4">
    <source>
        <dbReference type="WBParaSite" id="TCLT_0000252601-mRNA-1"/>
    </source>
</evidence>
<reference evidence="2 3" key="2">
    <citation type="submission" date="2018-11" db="EMBL/GenBank/DDBJ databases">
        <authorList>
            <consortium name="Pathogen Informatics"/>
        </authorList>
    </citation>
    <scope>NUCLEOTIDE SEQUENCE [LARGE SCALE GENOMIC DNA]</scope>
</reference>
<organism evidence="4">
    <name type="scientific">Thelazia callipaeda</name>
    <name type="common">Oriental eyeworm</name>
    <name type="synonym">Parasitic nematode</name>
    <dbReference type="NCBI Taxonomy" id="103827"/>
    <lineage>
        <taxon>Eukaryota</taxon>
        <taxon>Metazoa</taxon>
        <taxon>Ecdysozoa</taxon>
        <taxon>Nematoda</taxon>
        <taxon>Chromadorea</taxon>
        <taxon>Rhabditida</taxon>
        <taxon>Spirurina</taxon>
        <taxon>Spiruromorpha</taxon>
        <taxon>Thelazioidea</taxon>
        <taxon>Thelaziidae</taxon>
        <taxon>Thelazia</taxon>
    </lineage>
</organism>
<evidence type="ECO:0000313" key="2">
    <source>
        <dbReference type="EMBL" id="VDM98532.1"/>
    </source>
</evidence>
<feature type="compositionally biased region" description="Basic and acidic residues" evidence="1">
    <location>
        <begin position="75"/>
        <end position="96"/>
    </location>
</feature>
<feature type="compositionally biased region" description="Basic and acidic residues" evidence="1">
    <location>
        <begin position="55"/>
        <end position="66"/>
    </location>
</feature>
<dbReference type="WBParaSite" id="TCLT_0000252601-mRNA-1">
    <property type="protein sequence ID" value="TCLT_0000252601-mRNA-1"/>
    <property type="gene ID" value="TCLT_0000252601"/>
</dbReference>
<reference evidence="4" key="1">
    <citation type="submission" date="2017-02" db="UniProtKB">
        <authorList>
            <consortium name="WormBaseParasite"/>
        </authorList>
    </citation>
    <scope>IDENTIFICATION</scope>
</reference>
<dbReference type="Proteomes" id="UP000276776">
    <property type="component" value="Unassembled WGS sequence"/>
</dbReference>
<dbReference type="AlphaFoldDB" id="A0A0N5CQM6"/>
<feature type="compositionally biased region" description="Polar residues" evidence="1">
    <location>
        <begin position="1"/>
        <end position="16"/>
    </location>
</feature>
<name>A0A0N5CQM6_THECL</name>
<accession>A0A0N5CQM6</accession>
<feature type="region of interest" description="Disordered" evidence="1">
    <location>
        <begin position="1"/>
        <end position="102"/>
    </location>
</feature>
<dbReference type="EMBL" id="UYYF01000543">
    <property type="protein sequence ID" value="VDM98532.1"/>
    <property type="molecule type" value="Genomic_DNA"/>
</dbReference>
<evidence type="ECO:0000313" key="3">
    <source>
        <dbReference type="Proteomes" id="UP000276776"/>
    </source>
</evidence>
<protein>
    <submittedName>
        <fullName evidence="2 4">Uncharacterized protein</fullName>
    </submittedName>
</protein>
<keyword evidence="3" id="KW-1185">Reference proteome</keyword>